<dbReference type="AlphaFoldDB" id="A0A222P629"/>
<name>A0A222P629_9GAMM</name>
<sequence length="94" mass="10749">MSCALEFPELSVKIDFCSVGNKQKILIDVLTKYSEMDINRLASVLDVSTEMLNDICEGDSFLVGKKADCLAQLFLIFFGKHFFRKCTLIRNFRD</sequence>
<dbReference type="Proteomes" id="UP000201728">
    <property type="component" value="Chromosome"/>
</dbReference>
<organism evidence="1 2">
    <name type="scientific">Legionella clemsonensis</name>
    <dbReference type="NCBI Taxonomy" id="1867846"/>
    <lineage>
        <taxon>Bacteria</taxon>
        <taxon>Pseudomonadati</taxon>
        <taxon>Pseudomonadota</taxon>
        <taxon>Gammaproteobacteria</taxon>
        <taxon>Legionellales</taxon>
        <taxon>Legionellaceae</taxon>
        <taxon>Legionella</taxon>
    </lineage>
</organism>
<accession>A0A222P629</accession>
<reference evidence="2" key="1">
    <citation type="submission" date="2016-07" db="EMBL/GenBank/DDBJ databases">
        <authorList>
            <person name="Florea S."/>
            <person name="Webb J.S."/>
            <person name="Jaromczyk J."/>
            <person name="Schardl C.L."/>
        </authorList>
    </citation>
    <scope>NUCLEOTIDE SEQUENCE [LARGE SCALE GENOMIC DNA]</scope>
    <source>
        <strain evidence="2">CDC-D5610</strain>
    </source>
</reference>
<evidence type="ECO:0008006" key="3">
    <source>
        <dbReference type="Google" id="ProtNLM"/>
    </source>
</evidence>
<proteinExistence type="predicted"/>
<keyword evidence="2" id="KW-1185">Reference proteome</keyword>
<dbReference type="EMBL" id="CP016397">
    <property type="protein sequence ID" value="ASQ47311.1"/>
    <property type="molecule type" value="Genomic_DNA"/>
</dbReference>
<evidence type="ECO:0000313" key="1">
    <source>
        <dbReference type="EMBL" id="ASQ47311.1"/>
    </source>
</evidence>
<gene>
    <name evidence="1" type="ORF">clem_13925</name>
</gene>
<evidence type="ECO:0000313" key="2">
    <source>
        <dbReference type="Proteomes" id="UP000201728"/>
    </source>
</evidence>
<dbReference type="OrthoDB" id="5646940at2"/>
<dbReference type="RefSeq" id="WP_094092062.1">
    <property type="nucleotide sequence ID" value="NZ_CP016397.1"/>
</dbReference>
<protein>
    <recommendedName>
        <fullName evidence="3">HTH cro/C1-type domain-containing protein</fullName>
    </recommendedName>
</protein>
<dbReference type="KEGG" id="lcd:clem_13925"/>